<dbReference type="EMBL" id="JBBPBM010000003">
    <property type="protein sequence ID" value="KAK8592990.1"/>
    <property type="molecule type" value="Genomic_DNA"/>
</dbReference>
<dbReference type="SMART" id="SM00356">
    <property type="entry name" value="ZnF_C3H1"/>
    <property type="match status" value="1"/>
</dbReference>
<proteinExistence type="predicted"/>
<feature type="region of interest" description="Disordered" evidence="7">
    <location>
        <begin position="270"/>
        <end position="361"/>
    </location>
</feature>
<organism evidence="10 11">
    <name type="scientific">Hibiscus sabdariffa</name>
    <name type="common">roselle</name>
    <dbReference type="NCBI Taxonomy" id="183260"/>
    <lineage>
        <taxon>Eukaryota</taxon>
        <taxon>Viridiplantae</taxon>
        <taxon>Streptophyta</taxon>
        <taxon>Embryophyta</taxon>
        <taxon>Tracheophyta</taxon>
        <taxon>Spermatophyta</taxon>
        <taxon>Magnoliopsida</taxon>
        <taxon>eudicotyledons</taxon>
        <taxon>Gunneridae</taxon>
        <taxon>Pentapetalae</taxon>
        <taxon>rosids</taxon>
        <taxon>malvids</taxon>
        <taxon>Malvales</taxon>
        <taxon>Malvaceae</taxon>
        <taxon>Malvoideae</taxon>
        <taxon>Hibiscus</taxon>
    </lineage>
</organism>
<protein>
    <submittedName>
        <fullName evidence="10">Uncharacterized protein</fullName>
    </submittedName>
</protein>
<dbReference type="InterPro" id="IPR000571">
    <property type="entry name" value="Znf_CCCH"/>
</dbReference>
<dbReference type="InterPro" id="IPR000504">
    <property type="entry name" value="RRM_dom"/>
</dbReference>
<dbReference type="SUPFAM" id="SSF90229">
    <property type="entry name" value="CCCH zinc finger"/>
    <property type="match status" value="1"/>
</dbReference>
<dbReference type="InterPro" id="IPR036855">
    <property type="entry name" value="Znf_CCCH_sf"/>
</dbReference>
<gene>
    <name evidence="10" type="ORF">V6N12_045081</name>
</gene>
<dbReference type="Proteomes" id="UP001472677">
    <property type="component" value="Unassembled WGS sequence"/>
</dbReference>
<dbReference type="PROSITE" id="PS50103">
    <property type="entry name" value="ZF_C3H1"/>
    <property type="match status" value="1"/>
</dbReference>
<evidence type="ECO:0000256" key="7">
    <source>
        <dbReference type="SAM" id="MobiDB-lite"/>
    </source>
</evidence>
<feature type="domain" description="C3H1-type" evidence="9">
    <location>
        <begin position="223"/>
        <end position="251"/>
    </location>
</feature>
<comment type="caution">
    <text evidence="10">The sequence shown here is derived from an EMBL/GenBank/DDBJ whole genome shotgun (WGS) entry which is preliminary data.</text>
</comment>
<keyword evidence="2 6" id="KW-0863">Zinc-finger</keyword>
<dbReference type="InterPro" id="IPR045137">
    <property type="entry name" value="RBM26/27"/>
</dbReference>
<evidence type="ECO:0000313" key="11">
    <source>
        <dbReference type="Proteomes" id="UP001472677"/>
    </source>
</evidence>
<accession>A0ABR2G2F0</accession>
<dbReference type="InterPro" id="IPR012677">
    <property type="entry name" value="Nucleotide-bd_a/b_plait_sf"/>
</dbReference>
<reference evidence="10 11" key="1">
    <citation type="journal article" date="2024" name="G3 (Bethesda)">
        <title>Genome assembly of Hibiscus sabdariffa L. provides insights into metabolisms of medicinal natural products.</title>
        <authorList>
            <person name="Kim T."/>
        </authorList>
    </citation>
    <scope>NUCLEOTIDE SEQUENCE [LARGE SCALE GENOMIC DNA]</scope>
    <source>
        <strain evidence="10">TK-2024</strain>
        <tissue evidence="10">Old leaves</tissue>
    </source>
</reference>
<dbReference type="PANTHER" id="PTHR14398:SF0">
    <property type="entry name" value="ZINC FINGER PROTEIN SWM"/>
    <property type="match status" value="1"/>
</dbReference>
<keyword evidence="4 5" id="KW-0694">RNA-binding</keyword>
<feature type="region of interest" description="Disordered" evidence="7">
    <location>
        <begin position="119"/>
        <end position="147"/>
    </location>
</feature>
<keyword evidence="11" id="KW-1185">Reference proteome</keyword>
<evidence type="ECO:0000256" key="3">
    <source>
        <dbReference type="ARBA" id="ARBA00022833"/>
    </source>
</evidence>
<evidence type="ECO:0000313" key="10">
    <source>
        <dbReference type="EMBL" id="KAK8592990.1"/>
    </source>
</evidence>
<feature type="region of interest" description="Disordered" evidence="7">
    <location>
        <begin position="1"/>
        <end position="46"/>
    </location>
</feature>
<feature type="domain" description="RRM" evidence="8">
    <location>
        <begin position="447"/>
        <end position="495"/>
    </location>
</feature>
<evidence type="ECO:0000259" key="9">
    <source>
        <dbReference type="PROSITE" id="PS50103"/>
    </source>
</evidence>
<dbReference type="Gene3D" id="3.30.70.330">
    <property type="match status" value="1"/>
</dbReference>
<dbReference type="InterPro" id="IPR035979">
    <property type="entry name" value="RBD_domain_sf"/>
</dbReference>
<keyword evidence="1 6" id="KW-0479">Metal-binding</keyword>
<evidence type="ECO:0000256" key="1">
    <source>
        <dbReference type="ARBA" id="ARBA00022723"/>
    </source>
</evidence>
<evidence type="ECO:0000256" key="4">
    <source>
        <dbReference type="ARBA" id="ARBA00022884"/>
    </source>
</evidence>
<keyword evidence="3 6" id="KW-0862">Zinc</keyword>
<dbReference type="PANTHER" id="PTHR14398">
    <property type="entry name" value="RNA RECOGNITION RRM/RNP DOMAIN"/>
    <property type="match status" value="1"/>
</dbReference>
<dbReference type="PROSITE" id="PS50102">
    <property type="entry name" value="RRM"/>
    <property type="match status" value="1"/>
</dbReference>
<evidence type="ECO:0000256" key="2">
    <source>
        <dbReference type="ARBA" id="ARBA00022771"/>
    </source>
</evidence>
<sequence>MELKVPSTKIGGLTPGCVSKPEEKEVSDEDDDDRNHKHRRREIHSESLETDSMDLVFTKSYRKHNKFFENGQPLRENEHQAGEAWKNNKNLHLDKDLTSKFDRRHSGLASIPRGHLDVNQRIRSNPPFSGVGRLGRGRENSSWNQRDSRFNPIDIASQMVHPRSVAPGLFSGRGLPNVSNAHNPSWSAFDLMPGIPNGGLDTIHPIGLQGVLRPPMNSSLNMGIPRQRCRDFEECGFCPRGDMCPMEHGVNRIVIEDVQFNLPGTIPSAQLLSTPTGSRPLPSSVPPTNLMNNKGMHSKTLKSGITEDASEVSAARSRLHSPKIDESEPLLNDDISDRHNGRLNDTADNELPTRSIGSQGTSLSVWGRIGSARSRIDTKEKIDLTQSDYPENETKEEKEAFPSSKGASCQVKRIITEDDGSEFMDSSFKSQTDNMRNSLKPTQKALRTLFVNGIPLKNNKREALLSHFRKFGGVIDIYIPINSERAFVQFLRREE</sequence>
<evidence type="ECO:0000256" key="6">
    <source>
        <dbReference type="PROSITE-ProRule" id="PRU00723"/>
    </source>
</evidence>
<dbReference type="SUPFAM" id="SSF54928">
    <property type="entry name" value="RNA-binding domain, RBD"/>
    <property type="match status" value="1"/>
</dbReference>
<evidence type="ECO:0000256" key="5">
    <source>
        <dbReference type="PROSITE-ProRule" id="PRU00176"/>
    </source>
</evidence>
<feature type="region of interest" description="Disordered" evidence="7">
    <location>
        <begin position="383"/>
        <end position="403"/>
    </location>
</feature>
<feature type="zinc finger region" description="C3H1-type" evidence="6">
    <location>
        <begin position="223"/>
        <end position="251"/>
    </location>
</feature>
<name>A0ABR2G2F0_9ROSI</name>
<evidence type="ECO:0000259" key="8">
    <source>
        <dbReference type="PROSITE" id="PS50102"/>
    </source>
</evidence>